<organism evidence="1 2">
    <name type="scientific">Lactuca saligna</name>
    <name type="common">Willowleaf lettuce</name>
    <dbReference type="NCBI Taxonomy" id="75948"/>
    <lineage>
        <taxon>Eukaryota</taxon>
        <taxon>Viridiplantae</taxon>
        <taxon>Streptophyta</taxon>
        <taxon>Embryophyta</taxon>
        <taxon>Tracheophyta</taxon>
        <taxon>Spermatophyta</taxon>
        <taxon>Magnoliopsida</taxon>
        <taxon>eudicotyledons</taxon>
        <taxon>Gunneridae</taxon>
        <taxon>Pentapetalae</taxon>
        <taxon>asterids</taxon>
        <taxon>campanulids</taxon>
        <taxon>Asterales</taxon>
        <taxon>Asteraceae</taxon>
        <taxon>Cichorioideae</taxon>
        <taxon>Cichorieae</taxon>
        <taxon>Lactucinae</taxon>
        <taxon>Lactuca</taxon>
    </lineage>
</organism>
<accession>A0AA35Y9Z9</accession>
<dbReference type="EMBL" id="OX465078">
    <property type="protein sequence ID" value="CAI9270615.1"/>
    <property type="molecule type" value="Genomic_DNA"/>
</dbReference>
<dbReference type="AlphaFoldDB" id="A0AA35Y9Z9"/>
<name>A0AA35Y9Z9_LACSI</name>
<sequence length="96" mass="11560">MAVASPEQQQQWLFVDLLFIKKHIRVDTLQRRKTDRWDNKITYSRWFCGRRVAGNTTNHCWLHITIILCDIFTSNQTKHYQLSRQISALKIVWQSK</sequence>
<keyword evidence="2" id="KW-1185">Reference proteome</keyword>
<evidence type="ECO:0000313" key="1">
    <source>
        <dbReference type="EMBL" id="CAI9270615.1"/>
    </source>
</evidence>
<reference evidence="1" key="1">
    <citation type="submission" date="2023-04" db="EMBL/GenBank/DDBJ databases">
        <authorList>
            <person name="Vijverberg K."/>
            <person name="Xiong W."/>
            <person name="Schranz E."/>
        </authorList>
    </citation>
    <scope>NUCLEOTIDE SEQUENCE</scope>
</reference>
<gene>
    <name evidence="1" type="ORF">LSALG_LOCUS10917</name>
</gene>
<proteinExistence type="predicted"/>
<protein>
    <submittedName>
        <fullName evidence="1">Uncharacterized protein</fullName>
    </submittedName>
</protein>
<evidence type="ECO:0000313" key="2">
    <source>
        <dbReference type="Proteomes" id="UP001177003"/>
    </source>
</evidence>
<dbReference type="Proteomes" id="UP001177003">
    <property type="component" value="Chromosome 2"/>
</dbReference>